<protein>
    <recommendedName>
        <fullName evidence="2">Sulfur relay protein DsrC</fullName>
    </recommendedName>
</protein>
<proteinExistence type="predicted"/>
<gene>
    <name evidence="1" type="ORF">MNBD_GAMMA25-1895</name>
</gene>
<name>A0A3B1AKS7_9ZZZZ</name>
<evidence type="ECO:0000313" key="1">
    <source>
        <dbReference type="EMBL" id="VAX06459.1"/>
    </source>
</evidence>
<dbReference type="AlphaFoldDB" id="A0A3B1AKS7"/>
<sequence length="63" mass="7404">MLWLSELLMQRHDLDNFDGLVSAIEEKAQQGERFFSMDVKPPYADTPENWEERLEAIFTSVKT</sequence>
<evidence type="ECO:0008006" key="2">
    <source>
        <dbReference type="Google" id="ProtNLM"/>
    </source>
</evidence>
<dbReference type="EMBL" id="UOFY01000008">
    <property type="protein sequence ID" value="VAX06459.1"/>
    <property type="molecule type" value="Genomic_DNA"/>
</dbReference>
<accession>A0A3B1AKS7</accession>
<reference evidence="1" key="1">
    <citation type="submission" date="2018-06" db="EMBL/GenBank/DDBJ databases">
        <authorList>
            <person name="Zhirakovskaya E."/>
        </authorList>
    </citation>
    <scope>NUCLEOTIDE SEQUENCE</scope>
</reference>
<organism evidence="1">
    <name type="scientific">hydrothermal vent metagenome</name>
    <dbReference type="NCBI Taxonomy" id="652676"/>
    <lineage>
        <taxon>unclassified sequences</taxon>
        <taxon>metagenomes</taxon>
        <taxon>ecological metagenomes</taxon>
    </lineage>
</organism>